<proteinExistence type="predicted"/>
<dbReference type="EMBL" id="CP134187">
    <property type="protein sequence ID" value="WPB02497.1"/>
    <property type="molecule type" value="Genomic_DNA"/>
</dbReference>
<reference evidence="1 2" key="1">
    <citation type="submission" date="2023-09" db="EMBL/GenBank/DDBJ databases">
        <title>Complete-Gapless Cercospora beticola genome.</title>
        <authorList>
            <person name="Wyatt N.A."/>
            <person name="Spanner R.E."/>
            <person name="Bolton M.D."/>
        </authorList>
    </citation>
    <scope>NUCLEOTIDE SEQUENCE [LARGE SCALE GENOMIC DNA]</scope>
    <source>
        <strain evidence="1">Cb09-40</strain>
    </source>
</reference>
<keyword evidence="2" id="KW-1185">Reference proteome</keyword>
<dbReference type="GeneID" id="90644347"/>
<evidence type="ECO:0000313" key="2">
    <source>
        <dbReference type="Proteomes" id="UP001302367"/>
    </source>
</evidence>
<organism evidence="1 2">
    <name type="scientific">Cercospora beticola</name>
    <name type="common">Sugarbeet leaf spot fungus</name>
    <dbReference type="NCBI Taxonomy" id="122368"/>
    <lineage>
        <taxon>Eukaryota</taxon>
        <taxon>Fungi</taxon>
        <taxon>Dikarya</taxon>
        <taxon>Ascomycota</taxon>
        <taxon>Pezizomycotina</taxon>
        <taxon>Dothideomycetes</taxon>
        <taxon>Dothideomycetidae</taxon>
        <taxon>Mycosphaerellales</taxon>
        <taxon>Mycosphaerellaceae</taxon>
        <taxon>Cercospora</taxon>
    </lineage>
</organism>
<sequence>MTLYRAATGAFMSRYLAPPTSFVVHVQYLVYGPMSKAIVRRCLKLLATIVNTSQTCDVILEIKSKFNDVEDLINNAAGNGYAATDLVTL</sequence>
<accession>A0ABZ0NSD9</accession>
<dbReference type="Proteomes" id="UP001302367">
    <property type="component" value="Chromosome 4"/>
</dbReference>
<dbReference type="RefSeq" id="XP_065458972.1">
    <property type="nucleotide sequence ID" value="XM_065602900.1"/>
</dbReference>
<gene>
    <name evidence="1" type="ORF">RHO25_007133</name>
</gene>
<evidence type="ECO:0000313" key="1">
    <source>
        <dbReference type="EMBL" id="WPB02497.1"/>
    </source>
</evidence>
<protein>
    <submittedName>
        <fullName evidence="1">Uncharacterized protein</fullName>
    </submittedName>
</protein>
<name>A0ABZ0NSD9_CERBT</name>